<evidence type="ECO:0000313" key="5">
    <source>
        <dbReference type="Proteomes" id="UP000623129"/>
    </source>
</evidence>
<comment type="caution">
    <text evidence="4">The sequence shown here is derived from an EMBL/GenBank/DDBJ whole genome shotgun (WGS) entry which is preliminary data.</text>
</comment>
<dbReference type="SMART" id="SM01093">
    <property type="entry name" value="CP12"/>
    <property type="match status" value="1"/>
</dbReference>
<organism evidence="4 5">
    <name type="scientific">Carex littledalei</name>
    <dbReference type="NCBI Taxonomy" id="544730"/>
    <lineage>
        <taxon>Eukaryota</taxon>
        <taxon>Viridiplantae</taxon>
        <taxon>Streptophyta</taxon>
        <taxon>Embryophyta</taxon>
        <taxon>Tracheophyta</taxon>
        <taxon>Spermatophyta</taxon>
        <taxon>Magnoliopsida</taxon>
        <taxon>Liliopsida</taxon>
        <taxon>Poales</taxon>
        <taxon>Cyperaceae</taxon>
        <taxon>Cyperoideae</taxon>
        <taxon>Cariceae</taxon>
        <taxon>Carex</taxon>
        <taxon>Carex subgen. Euthyceras</taxon>
    </lineage>
</organism>
<dbReference type="PANTHER" id="PTHR33921:SF15">
    <property type="entry name" value="CALVIN CYCLE PROTEIN CP12-2, CHLOROPLASTIC"/>
    <property type="match status" value="1"/>
</dbReference>
<dbReference type="InterPro" id="IPR039314">
    <property type="entry name" value="CP12-like"/>
</dbReference>
<dbReference type="GO" id="GO:0080153">
    <property type="term" value="P:negative regulation of reductive pentose-phosphate cycle"/>
    <property type="evidence" value="ECO:0007669"/>
    <property type="project" value="TreeGrafter"/>
</dbReference>
<dbReference type="EMBL" id="SWLB01000002">
    <property type="protein sequence ID" value="KAF3340533.1"/>
    <property type="molecule type" value="Genomic_DNA"/>
</dbReference>
<dbReference type="AlphaFoldDB" id="A0A833RIJ5"/>
<feature type="compositionally biased region" description="Basic and acidic residues" evidence="2">
    <location>
        <begin position="14"/>
        <end position="24"/>
    </location>
</feature>
<evidence type="ECO:0000313" key="4">
    <source>
        <dbReference type="EMBL" id="KAF3340533.1"/>
    </source>
</evidence>
<accession>A0A833RIJ5</accession>
<name>A0A833RIJ5_9POAL</name>
<dbReference type="GO" id="GO:0009507">
    <property type="term" value="C:chloroplast"/>
    <property type="evidence" value="ECO:0007669"/>
    <property type="project" value="TreeGrafter"/>
</dbReference>
<evidence type="ECO:0000259" key="3">
    <source>
        <dbReference type="SMART" id="SM01093"/>
    </source>
</evidence>
<dbReference type="PANTHER" id="PTHR33921">
    <property type="entry name" value="CALVIN CYCLE PROTEIN CP12-2, CHLOROPLASTIC"/>
    <property type="match status" value="1"/>
</dbReference>
<evidence type="ECO:0000256" key="1">
    <source>
        <dbReference type="PIRSR" id="PIRSR639314-50"/>
    </source>
</evidence>
<proteinExistence type="predicted"/>
<dbReference type="OrthoDB" id="4362at2759"/>
<reference evidence="4" key="1">
    <citation type="submission" date="2020-01" db="EMBL/GenBank/DDBJ databases">
        <title>Genome sequence of Kobresia littledalei, the first chromosome-level genome in the family Cyperaceae.</title>
        <authorList>
            <person name="Qu G."/>
        </authorList>
    </citation>
    <scope>NUCLEOTIDE SEQUENCE</scope>
    <source>
        <strain evidence="4">C.B.Clarke</strain>
        <tissue evidence="4">Leaf</tissue>
    </source>
</reference>
<feature type="disulfide bond" evidence="1">
    <location>
        <begin position="26"/>
        <end position="36"/>
    </location>
</feature>
<keyword evidence="5" id="KW-1185">Reference proteome</keyword>
<dbReference type="Pfam" id="PF02672">
    <property type="entry name" value="CP12"/>
    <property type="match status" value="1"/>
</dbReference>
<evidence type="ECO:0000256" key="2">
    <source>
        <dbReference type="SAM" id="MobiDB-lite"/>
    </source>
</evidence>
<dbReference type="Proteomes" id="UP000623129">
    <property type="component" value="Unassembled WGS sequence"/>
</dbReference>
<feature type="disulfide bond" evidence="1">
    <location>
        <begin position="67"/>
        <end position="76"/>
    </location>
</feature>
<feature type="region of interest" description="Disordered" evidence="2">
    <location>
        <begin position="51"/>
        <end position="81"/>
    </location>
</feature>
<feature type="compositionally biased region" description="Basic and acidic residues" evidence="2">
    <location>
        <begin position="52"/>
        <end position="81"/>
    </location>
</feature>
<protein>
    <submittedName>
        <fullName evidence="4">Calvin cycle protein CP12-2</fullName>
    </submittedName>
</protein>
<dbReference type="InterPro" id="IPR003823">
    <property type="entry name" value="CP12_dom"/>
</dbReference>
<gene>
    <name evidence="4" type="ORF">FCM35_KLT09377</name>
</gene>
<feature type="region of interest" description="Disordered" evidence="2">
    <location>
        <begin position="1"/>
        <end position="34"/>
    </location>
</feature>
<keyword evidence="1" id="KW-1015">Disulfide bond</keyword>
<feature type="domain" description="CP12" evidence="3">
    <location>
        <begin position="11"/>
        <end position="81"/>
    </location>
</feature>
<sequence>MASSPSTPPGISDKVSESIKKAEDTCGEANPESGECAAAWDEVEELSAAASHARDKLKESDPLEEFCKDNPETDECRTYDN</sequence>